<evidence type="ECO:0000256" key="6">
    <source>
        <dbReference type="ARBA" id="ARBA00022737"/>
    </source>
</evidence>
<dbReference type="Pfam" id="PF01582">
    <property type="entry name" value="TIR"/>
    <property type="match status" value="1"/>
</dbReference>
<keyword evidence="15" id="KW-1185">Reference proteome</keyword>
<dbReference type="InterPro" id="IPR035897">
    <property type="entry name" value="Toll_tir_struct_dom_sf"/>
</dbReference>
<sequence>MASVNILFLLISLLSRTQGQSCDYKGTLTGHTTLTKTLLTICPRDTTYIDISYNEFTTVSVDAFDGFYALAKINITNNKITELPVGLFDQSFKASLTELYGSDNMLESLHNDVFENNFNLRILDLSNNKLNFIDTNVFHKDLSKLELVNVSYNQMTYFEPWPYIPETPQTDDIDLVFDIQHNLIEKFTNTMNWTYNLVEPYEYLVNLQFNKISEMSDDVIFMYRDKVEDQSVLTELLTYNVNVTNNPYFCNCKLYELVRDLHASFFLYYRVEEYRYRCASPPHLANVDLLHDLDLDQFVCNITDNCPLNCTCQEKPYISTLEMNCTNANLRELPQTLPPMSDNIQYVSLYLSGNRITEITKRNYSNIIYNLTVSNNNINYIDGEALKEMVNLNNLDISGNALKYVPKEIQKLSFHKVKVRGNPFQCECNMTWMADWIALSNGADESSITCSSDDKTHVIKDVTEKGLGCNISDFVIIFSVIMTVVVGVIIGGIITARRCPYETKVLIYRFLRIHPRDLYKVDQDETMHYDAYLSFDGEDIQVRQWIKTIFMKKLEENGKKKYKFFCPLRDALVGEDYGQDLVQKMTQSRRIFVLLSPGYFTDTWRIYESDQAEMEHNANSENHPRVVYIIWHDENEVIKQNLQKEPWKSRLIGKRVLSPDKRFFWSKIRYELPIKPRSKINRVNNSYTDIQEAERDERQQNNDIKVICKKDLTPLPHRPQSAAIGGVSHDNLYLEAIEL</sequence>
<proteinExistence type="inferred from homology"/>
<evidence type="ECO:0000256" key="2">
    <source>
        <dbReference type="ARBA" id="ARBA00009634"/>
    </source>
</evidence>
<dbReference type="AlphaFoldDB" id="A0A8B6GE78"/>
<feature type="domain" description="TIR" evidence="13">
    <location>
        <begin position="527"/>
        <end position="672"/>
    </location>
</feature>
<keyword evidence="6" id="KW-0677">Repeat</keyword>
<comment type="caution">
    <text evidence="14">The sequence shown here is derived from an EMBL/GenBank/DDBJ whole genome shotgun (WGS) entry which is preliminary data.</text>
</comment>
<dbReference type="EMBL" id="UYJE01008326">
    <property type="protein sequence ID" value="VDI62988.1"/>
    <property type="molecule type" value="Genomic_DNA"/>
</dbReference>
<keyword evidence="4 11" id="KW-0812">Transmembrane</keyword>
<evidence type="ECO:0000256" key="3">
    <source>
        <dbReference type="ARBA" id="ARBA00022614"/>
    </source>
</evidence>
<evidence type="ECO:0000256" key="8">
    <source>
        <dbReference type="ARBA" id="ARBA00023136"/>
    </source>
</evidence>
<dbReference type="Pfam" id="PF13855">
    <property type="entry name" value="LRR_8"/>
    <property type="match status" value="1"/>
</dbReference>
<feature type="transmembrane region" description="Helical" evidence="11">
    <location>
        <begin position="474"/>
        <end position="494"/>
    </location>
</feature>
<dbReference type="PROSITE" id="PS51450">
    <property type="entry name" value="LRR"/>
    <property type="match status" value="1"/>
</dbReference>
<keyword evidence="7 11" id="KW-1133">Transmembrane helix</keyword>
<dbReference type="GO" id="GO:0005886">
    <property type="term" value="C:plasma membrane"/>
    <property type="evidence" value="ECO:0007669"/>
    <property type="project" value="TreeGrafter"/>
</dbReference>
<evidence type="ECO:0000256" key="4">
    <source>
        <dbReference type="ARBA" id="ARBA00022692"/>
    </source>
</evidence>
<dbReference type="OrthoDB" id="6044702at2759"/>
<keyword evidence="10" id="KW-0325">Glycoprotein</keyword>
<dbReference type="GO" id="GO:0038023">
    <property type="term" value="F:signaling receptor activity"/>
    <property type="evidence" value="ECO:0007669"/>
    <property type="project" value="TreeGrafter"/>
</dbReference>
<dbReference type="Gene3D" id="3.80.10.10">
    <property type="entry name" value="Ribonuclease Inhibitor"/>
    <property type="match status" value="3"/>
</dbReference>
<dbReference type="PANTHER" id="PTHR24365:SF541">
    <property type="entry name" value="PROTEIN TOLL-RELATED"/>
    <property type="match status" value="1"/>
</dbReference>
<dbReference type="InterPro" id="IPR001611">
    <property type="entry name" value="Leu-rich_rpt"/>
</dbReference>
<comment type="subcellular location">
    <subcellularLocation>
        <location evidence="1">Membrane</location>
        <topology evidence="1">Single-pass type I membrane protein</topology>
    </subcellularLocation>
</comment>
<dbReference type="GO" id="GO:0007165">
    <property type="term" value="P:signal transduction"/>
    <property type="evidence" value="ECO:0007669"/>
    <property type="project" value="InterPro"/>
</dbReference>
<accession>A0A8B6GE78</accession>
<dbReference type="PANTHER" id="PTHR24365">
    <property type="entry name" value="TOLL-LIKE RECEPTOR"/>
    <property type="match status" value="1"/>
</dbReference>
<keyword evidence="3" id="KW-0433">Leucine-rich repeat</keyword>
<keyword evidence="8 11" id="KW-0472">Membrane</keyword>
<dbReference type="SMART" id="SM00369">
    <property type="entry name" value="LRR_TYP"/>
    <property type="match status" value="4"/>
</dbReference>
<dbReference type="PRINTS" id="PR01537">
    <property type="entry name" value="INTRLKN1R1F"/>
</dbReference>
<keyword evidence="9" id="KW-0675">Receptor</keyword>
<name>A0A8B6GE78_MYTGA</name>
<protein>
    <recommendedName>
        <fullName evidence="13">TIR domain-containing protein</fullName>
    </recommendedName>
</protein>
<dbReference type="SMART" id="SM00255">
    <property type="entry name" value="TIR"/>
    <property type="match status" value="1"/>
</dbReference>
<dbReference type="InterPro" id="IPR000157">
    <property type="entry name" value="TIR_dom"/>
</dbReference>
<evidence type="ECO:0000256" key="1">
    <source>
        <dbReference type="ARBA" id="ARBA00004479"/>
    </source>
</evidence>
<evidence type="ECO:0000256" key="7">
    <source>
        <dbReference type="ARBA" id="ARBA00022989"/>
    </source>
</evidence>
<evidence type="ECO:0000256" key="11">
    <source>
        <dbReference type="SAM" id="Phobius"/>
    </source>
</evidence>
<evidence type="ECO:0000256" key="5">
    <source>
        <dbReference type="ARBA" id="ARBA00022729"/>
    </source>
</evidence>
<dbReference type="SMART" id="SM00082">
    <property type="entry name" value="LRRCT"/>
    <property type="match status" value="2"/>
</dbReference>
<dbReference type="SUPFAM" id="SSF52200">
    <property type="entry name" value="Toll/Interleukin receptor TIR domain"/>
    <property type="match status" value="1"/>
</dbReference>
<organism evidence="14 15">
    <name type="scientific">Mytilus galloprovincialis</name>
    <name type="common">Mediterranean mussel</name>
    <dbReference type="NCBI Taxonomy" id="29158"/>
    <lineage>
        <taxon>Eukaryota</taxon>
        <taxon>Metazoa</taxon>
        <taxon>Spiralia</taxon>
        <taxon>Lophotrochozoa</taxon>
        <taxon>Mollusca</taxon>
        <taxon>Bivalvia</taxon>
        <taxon>Autobranchia</taxon>
        <taxon>Pteriomorphia</taxon>
        <taxon>Mytilida</taxon>
        <taxon>Mytiloidea</taxon>
        <taxon>Mytilidae</taxon>
        <taxon>Mytilinae</taxon>
        <taxon>Mytilus</taxon>
    </lineage>
</organism>
<comment type="similarity">
    <text evidence="2">Belongs to the Toll-like receptor family.</text>
</comment>
<evidence type="ECO:0000256" key="12">
    <source>
        <dbReference type="SAM" id="SignalP"/>
    </source>
</evidence>
<dbReference type="PROSITE" id="PS50104">
    <property type="entry name" value="TIR"/>
    <property type="match status" value="1"/>
</dbReference>
<dbReference type="InterPro" id="IPR032675">
    <property type="entry name" value="LRR_dom_sf"/>
</dbReference>
<evidence type="ECO:0000313" key="14">
    <source>
        <dbReference type="EMBL" id="VDI62988.1"/>
    </source>
</evidence>
<dbReference type="SUPFAM" id="SSF52058">
    <property type="entry name" value="L domain-like"/>
    <property type="match status" value="1"/>
</dbReference>
<evidence type="ECO:0000256" key="9">
    <source>
        <dbReference type="ARBA" id="ARBA00023170"/>
    </source>
</evidence>
<gene>
    <name evidence="14" type="ORF">MGAL_10B082913</name>
</gene>
<evidence type="ECO:0000259" key="13">
    <source>
        <dbReference type="PROSITE" id="PS50104"/>
    </source>
</evidence>
<evidence type="ECO:0000313" key="15">
    <source>
        <dbReference type="Proteomes" id="UP000596742"/>
    </source>
</evidence>
<evidence type="ECO:0000256" key="10">
    <source>
        <dbReference type="ARBA" id="ARBA00023180"/>
    </source>
</evidence>
<feature type="signal peptide" evidence="12">
    <location>
        <begin position="1"/>
        <end position="19"/>
    </location>
</feature>
<dbReference type="Proteomes" id="UP000596742">
    <property type="component" value="Unassembled WGS sequence"/>
</dbReference>
<dbReference type="InterPro" id="IPR003591">
    <property type="entry name" value="Leu-rich_rpt_typical-subtyp"/>
</dbReference>
<keyword evidence="5 12" id="KW-0732">Signal</keyword>
<reference evidence="14" key="1">
    <citation type="submission" date="2018-11" db="EMBL/GenBank/DDBJ databases">
        <authorList>
            <person name="Alioto T."/>
            <person name="Alioto T."/>
        </authorList>
    </citation>
    <scope>NUCLEOTIDE SEQUENCE</scope>
</reference>
<dbReference type="Gene3D" id="3.40.50.10140">
    <property type="entry name" value="Toll/interleukin-1 receptor homology (TIR) domain"/>
    <property type="match status" value="1"/>
</dbReference>
<dbReference type="InterPro" id="IPR000483">
    <property type="entry name" value="Cys-rich_flank_reg_C"/>
</dbReference>
<feature type="chain" id="PRO_5032787345" description="TIR domain-containing protein" evidence="12">
    <location>
        <begin position="20"/>
        <end position="739"/>
    </location>
</feature>